<name>A0ABV4WN45_9CYAN</name>
<dbReference type="Proteomes" id="UP001576780">
    <property type="component" value="Unassembled WGS sequence"/>
</dbReference>
<evidence type="ECO:0000313" key="1">
    <source>
        <dbReference type="EMBL" id="MFB2836515.1"/>
    </source>
</evidence>
<dbReference type="InterPro" id="IPR027417">
    <property type="entry name" value="P-loop_NTPase"/>
</dbReference>
<gene>
    <name evidence="1" type="ORF">ACE1CA_18440</name>
</gene>
<dbReference type="RefSeq" id="WP_413278896.1">
    <property type="nucleotide sequence ID" value="NZ_JBHFNT010000158.1"/>
</dbReference>
<proteinExistence type="predicted"/>
<accession>A0ABV4WN45</accession>
<dbReference type="Gene3D" id="3.40.50.300">
    <property type="entry name" value="P-loop containing nucleotide triphosphate hydrolases"/>
    <property type="match status" value="1"/>
</dbReference>
<dbReference type="Pfam" id="PF14516">
    <property type="entry name" value="AAA_35"/>
    <property type="match status" value="1"/>
</dbReference>
<sequence length="455" mass="52302">MYQSKYRRRRGVILTSPGWNKLQEAKSEAEFNENSGYRYTLEQLSDRTGLAVDTLLRVHDGSTSVDKQTLKRYFSAFNLILEASDYYCPEPRNKELEPNDIDTEPELPGGQVPLDSAFYIERPPIESRTCEAILQPGALIRIKAPQQMGKTSLMARILERARKQGYQTVVLNLKLADEKVFTDLDRFLQWFCAYVSRNLKLPNKLADYWDEIFGSNYNTTDYFENHLLAQIDSPLVLALDDVDRIFAHPEIASDFFGLLRAWYEKAKYGERSSNIWQKVRLIVVHSTEVYIPLNMNQSPFNIGLSIELPVFTSAQVQDLAQRHGLNWSMQNVEQLINFVGGNPHLIRLALYHISTQDISLEQMWQTDVSAVRIYSDHLRHQLSNLQKYPELKTAFEKVVKVSTSVELDLVQAFKLQSMGLVHLLGNMAMPSCKLYCQYFGVCLSDSNFNTNEQIV</sequence>
<protein>
    <submittedName>
        <fullName evidence="1">AAA-like domain-containing protein</fullName>
    </submittedName>
</protein>
<dbReference type="SUPFAM" id="SSF52540">
    <property type="entry name" value="P-loop containing nucleoside triphosphate hydrolases"/>
    <property type="match status" value="1"/>
</dbReference>
<organism evidence="1 2">
    <name type="scientific">Floridaenema evergladense BLCC-F167</name>
    <dbReference type="NCBI Taxonomy" id="3153639"/>
    <lineage>
        <taxon>Bacteria</taxon>
        <taxon>Bacillati</taxon>
        <taxon>Cyanobacteriota</taxon>
        <taxon>Cyanophyceae</taxon>
        <taxon>Oscillatoriophycideae</taxon>
        <taxon>Aerosakkonematales</taxon>
        <taxon>Aerosakkonemataceae</taxon>
        <taxon>Floridanema</taxon>
        <taxon>Floridanema evergladense</taxon>
    </lineage>
</organism>
<reference evidence="1 2" key="1">
    <citation type="submission" date="2024-09" db="EMBL/GenBank/DDBJ databases">
        <title>Floridaenema gen nov. (Aerosakkonemataceae, Aerosakkonematales ord. nov., Cyanobacteria) from benthic tropical and subtropical fresh waters, with the description of four new species.</title>
        <authorList>
            <person name="Moretto J.A."/>
            <person name="Berthold D.E."/>
            <person name="Lefler F.W."/>
            <person name="Huang I.-S."/>
            <person name="Laughinghouse H. IV."/>
        </authorList>
    </citation>
    <scope>NUCLEOTIDE SEQUENCE [LARGE SCALE GENOMIC DNA]</scope>
    <source>
        <strain evidence="1 2">BLCC-F167</strain>
    </source>
</reference>
<comment type="caution">
    <text evidence="1">The sequence shown here is derived from an EMBL/GenBank/DDBJ whole genome shotgun (WGS) entry which is preliminary data.</text>
</comment>
<evidence type="ECO:0000313" key="2">
    <source>
        <dbReference type="Proteomes" id="UP001576780"/>
    </source>
</evidence>
<keyword evidence="2" id="KW-1185">Reference proteome</keyword>
<dbReference type="EMBL" id="JBHFNT010000158">
    <property type="protein sequence ID" value="MFB2836515.1"/>
    <property type="molecule type" value="Genomic_DNA"/>
</dbReference>